<name>A0ABQ3T7Q0_9ACTN</name>
<feature type="transmembrane region" description="Helical" evidence="2">
    <location>
        <begin position="50"/>
        <end position="72"/>
    </location>
</feature>
<evidence type="ECO:0000256" key="2">
    <source>
        <dbReference type="SAM" id="Phobius"/>
    </source>
</evidence>
<feature type="transmembrane region" description="Helical" evidence="2">
    <location>
        <begin position="78"/>
        <end position="99"/>
    </location>
</feature>
<organism evidence="3 4">
    <name type="scientific">Streptomyces spororaveus</name>
    <dbReference type="NCBI Taxonomy" id="284039"/>
    <lineage>
        <taxon>Bacteria</taxon>
        <taxon>Bacillati</taxon>
        <taxon>Actinomycetota</taxon>
        <taxon>Actinomycetes</taxon>
        <taxon>Kitasatosporales</taxon>
        <taxon>Streptomycetaceae</taxon>
        <taxon>Streptomyces</taxon>
    </lineage>
</organism>
<evidence type="ECO:0000313" key="3">
    <source>
        <dbReference type="EMBL" id="GHI76406.1"/>
    </source>
</evidence>
<proteinExistence type="predicted"/>
<keyword evidence="2" id="KW-0472">Membrane</keyword>
<feature type="compositionally biased region" description="Pro residues" evidence="1">
    <location>
        <begin position="25"/>
        <end position="41"/>
    </location>
</feature>
<dbReference type="EMBL" id="BNED01000005">
    <property type="protein sequence ID" value="GHI76406.1"/>
    <property type="molecule type" value="Genomic_DNA"/>
</dbReference>
<sequence>MPSHRTPARTTDSKESTVRRVHPPNHTPPDPPTPPHPPARSPAPRNWTGPALMVVSVSAGACAVLHMLAQVLKAAGDAAGALAAVPAGGLLTGIAVQLLRKRS</sequence>
<keyword evidence="2" id="KW-1133">Transmembrane helix</keyword>
<gene>
    <name evidence="3" type="ORF">Sspor_19670</name>
</gene>
<feature type="region of interest" description="Disordered" evidence="1">
    <location>
        <begin position="1"/>
        <end position="48"/>
    </location>
</feature>
<keyword evidence="4" id="KW-1185">Reference proteome</keyword>
<keyword evidence="2" id="KW-0812">Transmembrane</keyword>
<comment type="caution">
    <text evidence="3">The sequence shown here is derived from an EMBL/GenBank/DDBJ whole genome shotgun (WGS) entry which is preliminary data.</text>
</comment>
<evidence type="ECO:0000313" key="4">
    <source>
        <dbReference type="Proteomes" id="UP000608522"/>
    </source>
</evidence>
<reference evidence="4" key="1">
    <citation type="submission" date="2023-07" db="EMBL/GenBank/DDBJ databases">
        <title>Whole genome shotgun sequence of Streptomyces spororaveus NBRC 15456.</title>
        <authorList>
            <person name="Komaki H."/>
            <person name="Tamura T."/>
        </authorList>
    </citation>
    <scope>NUCLEOTIDE SEQUENCE [LARGE SCALE GENOMIC DNA]</scope>
    <source>
        <strain evidence="4">NBRC 15456</strain>
    </source>
</reference>
<accession>A0ABQ3T7Q0</accession>
<protein>
    <submittedName>
        <fullName evidence="3">Uncharacterized protein</fullName>
    </submittedName>
</protein>
<dbReference type="RefSeq" id="WP_202198601.1">
    <property type="nucleotide sequence ID" value="NZ_BAAATO010000006.1"/>
</dbReference>
<dbReference type="Proteomes" id="UP000608522">
    <property type="component" value="Unassembled WGS sequence"/>
</dbReference>
<evidence type="ECO:0000256" key="1">
    <source>
        <dbReference type="SAM" id="MobiDB-lite"/>
    </source>
</evidence>